<dbReference type="EMBL" id="PFAZ01000001">
    <property type="protein sequence ID" value="PIR89586.1"/>
    <property type="molecule type" value="Genomic_DNA"/>
</dbReference>
<dbReference type="Pfam" id="PF02585">
    <property type="entry name" value="PIG-L"/>
    <property type="match status" value="1"/>
</dbReference>
<dbReference type="PANTHER" id="PTHR12993">
    <property type="entry name" value="N-ACETYLGLUCOSAMINYL-PHOSPHATIDYLINOSITOL DE-N-ACETYLASE-RELATED"/>
    <property type="match status" value="1"/>
</dbReference>
<sequence>MEKISLHSGSSALVVVAHPDDETIWMGGTIIKNPKVKWEICVLTRGDDPDRAPKFKKVSKFLKSNGKISDLEDKGLLNIRDSIPEIKNRLSRLLSKKTFTYLFTHGYNGEYGHPRHKAVHKAMKDMVENERVLKIENAFCFSYEMDDSKKKPIMKAIGAKNGYETKLTEKELREKRDVIEKIYGFREDSFESKACLNRETFIKGFKKIK</sequence>
<dbReference type="AlphaFoldDB" id="A0A2H0UV99"/>
<comment type="caution">
    <text evidence="1">The sequence shown here is derived from an EMBL/GenBank/DDBJ whole genome shotgun (WGS) entry which is preliminary data.</text>
</comment>
<dbReference type="GO" id="GO:0016811">
    <property type="term" value="F:hydrolase activity, acting on carbon-nitrogen (but not peptide) bonds, in linear amides"/>
    <property type="evidence" value="ECO:0007669"/>
    <property type="project" value="TreeGrafter"/>
</dbReference>
<evidence type="ECO:0000313" key="2">
    <source>
        <dbReference type="Proteomes" id="UP000231157"/>
    </source>
</evidence>
<dbReference type="Proteomes" id="UP000231157">
    <property type="component" value="Unassembled WGS sequence"/>
</dbReference>
<dbReference type="PANTHER" id="PTHR12993:SF11">
    <property type="entry name" value="N-ACETYLGLUCOSAMINYL-PHOSPHATIDYLINOSITOL DE-N-ACETYLASE"/>
    <property type="match status" value="1"/>
</dbReference>
<evidence type="ECO:0000313" key="1">
    <source>
        <dbReference type="EMBL" id="PIR89586.1"/>
    </source>
</evidence>
<dbReference type="Gene3D" id="3.40.50.10320">
    <property type="entry name" value="LmbE-like"/>
    <property type="match status" value="1"/>
</dbReference>
<evidence type="ECO:0008006" key="3">
    <source>
        <dbReference type="Google" id="ProtNLM"/>
    </source>
</evidence>
<organism evidence="1 2">
    <name type="scientific">Candidatus Harrisonbacteria bacterium CG10_big_fil_rev_8_21_14_0_10_40_38</name>
    <dbReference type="NCBI Taxonomy" id="1974583"/>
    <lineage>
        <taxon>Bacteria</taxon>
        <taxon>Candidatus Harrisoniibacteriota</taxon>
    </lineage>
</organism>
<accession>A0A2H0UV99</accession>
<dbReference type="InterPro" id="IPR003737">
    <property type="entry name" value="GlcNAc_PI_deacetylase-related"/>
</dbReference>
<reference evidence="2" key="1">
    <citation type="submission" date="2017-09" db="EMBL/GenBank/DDBJ databases">
        <title>Depth-based differentiation of microbial function through sediment-hosted aquifers and enrichment of novel symbionts in the deep terrestrial subsurface.</title>
        <authorList>
            <person name="Probst A.J."/>
            <person name="Ladd B."/>
            <person name="Jarett J.K."/>
            <person name="Geller-Mcgrath D.E."/>
            <person name="Sieber C.M.K."/>
            <person name="Emerson J.B."/>
            <person name="Anantharaman K."/>
            <person name="Thomas B.C."/>
            <person name="Malmstrom R."/>
            <person name="Stieglmeier M."/>
            <person name="Klingl A."/>
            <person name="Woyke T."/>
            <person name="Ryan C.M."/>
            <person name="Banfield J.F."/>
        </authorList>
    </citation>
    <scope>NUCLEOTIDE SEQUENCE [LARGE SCALE GENOMIC DNA]</scope>
</reference>
<gene>
    <name evidence="1" type="ORF">COU07_01670</name>
</gene>
<protein>
    <recommendedName>
        <fullName evidence="3">PIG-L family deacetylase</fullName>
    </recommendedName>
</protein>
<dbReference type="SUPFAM" id="SSF102588">
    <property type="entry name" value="LmbE-like"/>
    <property type="match status" value="1"/>
</dbReference>
<dbReference type="InterPro" id="IPR024078">
    <property type="entry name" value="LmbE-like_dom_sf"/>
</dbReference>
<proteinExistence type="predicted"/>
<name>A0A2H0UV99_9BACT</name>